<organism evidence="1 2">
    <name type="scientific">Gigaspora margarita</name>
    <dbReference type="NCBI Taxonomy" id="4874"/>
    <lineage>
        <taxon>Eukaryota</taxon>
        <taxon>Fungi</taxon>
        <taxon>Fungi incertae sedis</taxon>
        <taxon>Mucoromycota</taxon>
        <taxon>Glomeromycotina</taxon>
        <taxon>Glomeromycetes</taxon>
        <taxon>Diversisporales</taxon>
        <taxon>Gigasporaceae</taxon>
        <taxon>Gigaspora</taxon>
    </lineage>
</organism>
<accession>A0A8H4AZX7</accession>
<comment type="caution">
    <text evidence="1">The sequence shown here is derived from an EMBL/GenBank/DDBJ whole genome shotgun (WGS) entry which is preliminary data.</text>
</comment>
<proteinExistence type="predicted"/>
<keyword evidence="2" id="KW-1185">Reference proteome</keyword>
<gene>
    <name evidence="1" type="ORF">F8M41_025694</name>
</gene>
<evidence type="ECO:0000313" key="2">
    <source>
        <dbReference type="Proteomes" id="UP000439903"/>
    </source>
</evidence>
<dbReference type="AlphaFoldDB" id="A0A8H4AZX7"/>
<reference evidence="1 2" key="1">
    <citation type="journal article" date="2019" name="Environ. Microbiol.">
        <title>At the nexus of three kingdoms: the genome of the mycorrhizal fungus Gigaspora margarita provides insights into plant, endobacterial and fungal interactions.</title>
        <authorList>
            <person name="Venice F."/>
            <person name="Ghignone S."/>
            <person name="Salvioli di Fossalunga A."/>
            <person name="Amselem J."/>
            <person name="Novero M."/>
            <person name="Xianan X."/>
            <person name="Sedzielewska Toro K."/>
            <person name="Morin E."/>
            <person name="Lipzen A."/>
            <person name="Grigoriev I.V."/>
            <person name="Henrissat B."/>
            <person name="Martin F.M."/>
            <person name="Bonfante P."/>
        </authorList>
    </citation>
    <scope>NUCLEOTIDE SEQUENCE [LARGE SCALE GENOMIC DNA]</scope>
    <source>
        <strain evidence="1 2">BEG34</strain>
    </source>
</reference>
<sequence length="173" mass="20210">MAQAVWYTLQSVNKHQNFEIEHSVELHDTGFVEEAIDVLLILVNKLIPTNQLENIVEIWELDKKQLEDDLILWQQPFTDGFKEQERSKISSDDRAYFTTLCKIPYKSVYKSLDQRKEYIKANNLSKKAIQLGLDAGSVAIQELNTFMNGFIKKHVLKHLNNQELGQKYNKKKK</sequence>
<evidence type="ECO:0000313" key="1">
    <source>
        <dbReference type="EMBL" id="KAF0548841.1"/>
    </source>
</evidence>
<dbReference type="EMBL" id="WTPW01000094">
    <property type="protein sequence ID" value="KAF0548841.1"/>
    <property type="molecule type" value="Genomic_DNA"/>
</dbReference>
<protein>
    <submittedName>
        <fullName evidence="1">Uncharacterized protein</fullName>
    </submittedName>
</protein>
<name>A0A8H4AZX7_GIGMA</name>
<dbReference type="Proteomes" id="UP000439903">
    <property type="component" value="Unassembled WGS sequence"/>
</dbReference>